<dbReference type="SUPFAM" id="SSF52047">
    <property type="entry name" value="RNI-like"/>
    <property type="match status" value="1"/>
</dbReference>
<evidence type="ECO:0000313" key="2">
    <source>
        <dbReference type="Proteomes" id="UP001516023"/>
    </source>
</evidence>
<name>A0ABD3Q0G0_9STRA</name>
<gene>
    <name evidence="1" type="ORF">HJC23_006172</name>
</gene>
<dbReference type="EMBL" id="JABMIG020000087">
    <property type="protein sequence ID" value="KAL3793812.1"/>
    <property type="molecule type" value="Genomic_DNA"/>
</dbReference>
<reference evidence="1 2" key="1">
    <citation type="journal article" date="2020" name="G3 (Bethesda)">
        <title>Improved Reference Genome for Cyclotella cryptica CCMP332, a Model for Cell Wall Morphogenesis, Salinity Adaptation, and Lipid Production in Diatoms (Bacillariophyta).</title>
        <authorList>
            <person name="Roberts W.R."/>
            <person name="Downey K.M."/>
            <person name="Ruck E.C."/>
            <person name="Traller J.C."/>
            <person name="Alverson A.J."/>
        </authorList>
    </citation>
    <scope>NUCLEOTIDE SEQUENCE [LARGE SCALE GENOMIC DNA]</scope>
    <source>
        <strain evidence="1 2">CCMP332</strain>
    </source>
</reference>
<sequence>MPKSIVKYPRRSKRLTFPPPLQISSRASTLQWASDNAPGEPLSPLQRILPKDIIGHILFCGYLDSTPHQVSAIRSVCRQFTSLAQAFSTSLDARPRLSQKKKMTFNTRVLSNVMQQFPSLREVDFSFLGDAFIDRHLQVLSPLRAHLRVLKLRGTAVGDKGLLNFLGCAKGTRNSHSPLPLEVLDLSKTYSKDRNRIGRISMEAVVSLCPNLKSLLLSLCRKINDDIMDIIASKLNNLQLVDVSMCSITPRGCCHLARLSSLRIVNISSVSCVNGQAIQSLVTGYCPPNYNKFGDEFTEDEDSTEKADVSSDYKAAFGKITNVSNLTAITAQFATSGADERLFETLLRHAPHLKYLDLRNYLGDDVNTRSLSPVKLSVRKLTRNGTSIAFSRTKG</sequence>
<dbReference type="InterPro" id="IPR006553">
    <property type="entry name" value="Leu-rich_rpt_Cys-con_subtyp"/>
</dbReference>
<comment type="caution">
    <text evidence="1">The sequence shown here is derived from an EMBL/GenBank/DDBJ whole genome shotgun (WGS) entry which is preliminary data.</text>
</comment>
<organism evidence="1 2">
    <name type="scientific">Cyclotella cryptica</name>
    <dbReference type="NCBI Taxonomy" id="29204"/>
    <lineage>
        <taxon>Eukaryota</taxon>
        <taxon>Sar</taxon>
        <taxon>Stramenopiles</taxon>
        <taxon>Ochrophyta</taxon>
        <taxon>Bacillariophyta</taxon>
        <taxon>Coscinodiscophyceae</taxon>
        <taxon>Thalassiosirophycidae</taxon>
        <taxon>Stephanodiscales</taxon>
        <taxon>Stephanodiscaceae</taxon>
        <taxon>Cyclotella</taxon>
    </lineage>
</organism>
<keyword evidence="2" id="KW-1185">Reference proteome</keyword>
<dbReference type="Proteomes" id="UP001516023">
    <property type="component" value="Unassembled WGS sequence"/>
</dbReference>
<evidence type="ECO:0008006" key="3">
    <source>
        <dbReference type="Google" id="ProtNLM"/>
    </source>
</evidence>
<accession>A0ABD3Q0G0</accession>
<dbReference type="SMART" id="SM00367">
    <property type="entry name" value="LRR_CC"/>
    <property type="match status" value="3"/>
</dbReference>
<dbReference type="AlphaFoldDB" id="A0ABD3Q0G0"/>
<evidence type="ECO:0000313" key="1">
    <source>
        <dbReference type="EMBL" id="KAL3793812.1"/>
    </source>
</evidence>
<proteinExistence type="predicted"/>
<protein>
    <recommendedName>
        <fullName evidence="3">F-box domain-containing protein</fullName>
    </recommendedName>
</protein>
<dbReference type="Gene3D" id="3.80.10.10">
    <property type="entry name" value="Ribonuclease Inhibitor"/>
    <property type="match status" value="1"/>
</dbReference>
<dbReference type="InterPro" id="IPR032675">
    <property type="entry name" value="LRR_dom_sf"/>
</dbReference>
<dbReference type="PANTHER" id="PTHR13318">
    <property type="entry name" value="PARTNER OF PAIRED, ISOFORM B-RELATED"/>
    <property type="match status" value="1"/>
</dbReference>